<evidence type="ECO:0000256" key="1">
    <source>
        <dbReference type="SAM" id="SignalP"/>
    </source>
</evidence>
<protein>
    <submittedName>
        <fullName evidence="2">Uncharacterized protein</fullName>
    </submittedName>
</protein>
<feature type="signal peptide" evidence="1">
    <location>
        <begin position="1"/>
        <end position="22"/>
    </location>
</feature>
<dbReference type="AlphaFoldDB" id="A0A7K1U539"/>
<proteinExistence type="predicted"/>
<name>A0A7K1U539_9BACT</name>
<keyword evidence="3" id="KW-1185">Reference proteome</keyword>
<reference evidence="2 3" key="1">
    <citation type="submission" date="2019-12" db="EMBL/GenBank/DDBJ databases">
        <title>Chitinophaga sp. strain ysch24 (GDMCC 1.1355), whole genome shotgun sequence.</title>
        <authorList>
            <person name="Zhang X."/>
        </authorList>
    </citation>
    <scope>NUCLEOTIDE SEQUENCE [LARGE SCALE GENOMIC DNA]</scope>
    <source>
        <strain evidence="3">ysch24</strain>
    </source>
</reference>
<feature type="chain" id="PRO_5029569827" evidence="1">
    <location>
        <begin position="23"/>
        <end position="317"/>
    </location>
</feature>
<evidence type="ECO:0000313" key="2">
    <source>
        <dbReference type="EMBL" id="MVT09482.1"/>
    </source>
</evidence>
<keyword evidence="1" id="KW-0732">Signal</keyword>
<accession>A0A7K1U539</accession>
<sequence length="317" mass="34894">MKQSFLFLLFNCSLVFHCFAQANKGDLEKKELNSAILLQDRSLTLPSPFDGQKALLKLFPGKYYDLSDKNYEDKVINWECSTCEVKTYADANEDGDVSFPYKAGVATRLLNVMSYSDSSGTQYKMLAINHSEYDPEGARVGRFTGGLLGLAKFVLTDSVWTLKFFQPAVAAYGAFSSCPKPVLLLIGQGQYAFMIRTVNGGAGGPYDSWFYLVAGSGGAYRQVMAAANVERTGVDAATGMSSWSATYKVSTGGKKFFRDIIVTIKGNYNTTEMEELPEEIRPLIKNKKKGNFTVTRLYTYKGSQGYVLQAPAAATIE</sequence>
<dbReference type="EMBL" id="WRXN01000005">
    <property type="protein sequence ID" value="MVT09482.1"/>
    <property type="molecule type" value="Genomic_DNA"/>
</dbReference>
<comment type="caution">
    <text evidence="2">The sequence shown here is derived from an EMBL/GenBank/DDBJ whole genome shotgun (WGS) entry which is preliminary data.</text>
</comment>
<organism evidence="2 3">
    <name type="scientific">Chitinophaga tropicalis</name>
    <dbReference type="NCBI Taxonomy" id="2683588"/>
    <lineage>
        <taxon>Bacteria</taxon>
        <taxon>Pseudomonadati</taxon>
        <taxon>Bacteroidota</taxon>
        <taxon>Chitinophagia</taxon>
        <taxon>Chitinophagales</taxon>
        <taxon>Chitinophagaceae</taxon>
        <taxon>Chitinophaga</taxon>
    </lineage>
</organism>
<evidence type="ECO:0000313" key="3">
    <source>
        <dbReference type="Proteomes" id="UP000461730"/>
    </source>
</evidence>
<dbReference type="RefSeq" id="WP_157306928.1">
    <property type="nucleotide sequence ID" value="NZ_WRXN01000005.1"/>
</dbReference>
<dbReference type="Proteomes" id="UP000461730">
    <property type="component" value="Unassembled WGS sequence"/>
</dbReference>
<gene>
    <name evidence="2" type="ORF">GO493_14530</name>
</gene>